<keyword evidence="3" id="KW-1185">Reference proteome</keyword>
<dbReference type="AlphaFoldDB" id="A0AA36APX1"/>
<organism evidence="2 3">
    <name type="scientific">Octopus vulgaris</name>
    <name type="common">Common octopus</name>
    <dbReference type="NCBI Taxonomy" id="6645"/>
    <lineage>
        <taxon>Eukaryota</taxon>
        <taxon>Metazoa</taxon>
        <taxon>Spiralia</taxon>
        <taxon>Lophotrochozoa</taxon>
        <taxon>Mollusca</taxon>
        <taxon>Cephalopoda</taxon>
        <taxon>Coleoidea</taxon>
        <taxon>Octopodiformes</taxon>
        <taxon>Octopoda</taxon>
        <taxon>Incirrata</taxon>
        <taxon>Octopodidae</taxon>
        <taxon>Octopus</taxon>
    </lineage>
</organism>
<reference evidence="2" key="1">
    <citation type="submission" date="2023-08" db="EMBL/GenBank/DDBJ databases">
        <authorList>
            <person name="Alioto T."/>
            <person name="Alioto T."/>
            <person name="Gomez Garrido J."/>
        </authorList>
    </citation>
    <scope>NUCLEOTIDE SEQUENCE</scope>
</reference>
<feature type="compositionally biased region" description="Low complexity" evidence="1">
    <location>
        <begin position="32"/>
        <end position="43"/>
    </location>
</feature>
<dbReference type="EMBL" id="OX597816">
    <property type="protein sequence ID" value="CAI9720121.1"/>
    <property type="molecule type" value="Genomic_DNA"/>
</dbReference>
<evidence type="ECO:0000313" key="3">
    <source>
        <dbReference type="Proteomes" id="UP001162480"/>
    </source>
</evidence>
<proteinExistence type="predicted"/>
<feature type="region of interest" description="Disordered" evidence="1">
    <location>
        <begin position="30"/>
        <end position="49"/>
    </location>
</feature>
<gene>
    <name evidence="2" type="ORF">OCTVUL_1B007656</name>
</gene>
<name>A0AA36APX1_OCTVU</name>
<accession>A0AA36APX1</accession>
<evidence type="ECO:0000256" key="1">
    <source>
        <dbReference type="SAM" id="MobiDB-lite"/>
    </source>
</evidence>
<protein>
    <submittedName>
        <fullName evidence="2">Uncharacterized protein</fullName>
    </submittedName>
</protein>
<sequence length="156" mass="17865">MTQTVTTTTTTSCNRNNSDCGIGYKIRKHHSSNNSNSKCGSNSYKTNEVTPPSSDTVFQNITSLYQFIVWYDYFVFRFIRFFFSFSIEASINIRVNELRELKSFLNLVDSNALDHTISDVKKYNEKTDKAGQINPKQFRNGTLKGESKFIVNKIAV</sequence>
<evidence type="ECO:0000313" key="2">
    <source>
        <dbReference type="EMBL" id="CAI9720121.1"/>
    </source>
</evidence>
<dbReference type="Proteomes" id="UP001162480">
    <property type="component" value="Chromosome 3"/>
</dbReference>